<evidence type="ECO:0000313" key="4">
    <source>
        <dbReference type="Proteomes" id="UP001150238"/>
    </source>
</evidence>
<dbReference type="InterPro" id="IPR040976">
    <property type="entry name" value="Pkinase_fungal"/>
</dbReference>
<evidence type="ECO:0000259" key="2">
    <source>
        <dbReference type="Pfam" id="PF17667"/>
    </source>
</evidence>
<evidence type="ECO:0000313" key="3">
    <source>
        <dbReference type="EMBL" id="KAJ4488906.1"/>
    </source>
</evidence>
<reference evidence="3" key="1">
    <citation type="submission" date="2022-08" db="EMBL/GenBank/DDBJ databases">
        <authorList>
            <consortium name="DOE Joint Genome Institute"/>
            <person name="Min B."/>
            <person name="Riley R."/>
            <person name="Sierra-Patev S."/>
            <person name="Naranjo-Ortiz M."/>
            <person name="Looney B."/>
            <person name="Konkel Z."/>
            <person name="Slot J.C."/>
            <person name="Sakamoto Y."/>
            <person name="Steenwyk J.L."/>
            <person name="Rokas A."/>
            <person name="Carro J."/>
            <person name="Camarero S."/>
            <person name="Ferreira P."/>
            <person name="Molpeceres G."/>
            <person name="Ruiz-Duenas F.J."/>
            <person name="Serrano A."/>
            <person name="Henrissat B."/>
            <person name="Drula E."/>
            <person name="Hughes K.W."/>
            <person name="Mata J.L."/>
            <person name="Ishikawa N.K."/>
            <person name="Vargas-Isla R."/>
            <person name="Ushijima S."/>
            <person name="Smith C.A."/>
            <person name="Ahrendt S."/>
            <person name="Andreopoulos W."/>
            <person name="He G."/>
            <person name="Labutti K."/>
            <person name="Lipzen A."/>
            <person name="Ng V."/>
            <person name="Sandor L."/>
            <person name="Barry K."/>
            <person name="Martinez A.T."/>
            <person name="Xiao Y."/>
            <person name="Gibbons J.G."/>
            <person name="Terashima K."/>
            <person name="Hibbett D.S."/>
            <person name="Grigoriev I.V."/>
        </authorList>
    </citation>
    <scope>NUCLEOTIDE SEQUENCE</scope>
    <source>
        <strain evidence="3">Sp2 HRB7682 ss15</strain>
    </source>
</reference>
<dbReference type="EMBL" id="JANVFS010000008">
    <property type="protein sequence ID" value="KAJ4488906.1"/>
    <property type="molecule type" value="Genomic_DNA"/>
</dbReference>
<organism evidence="3 4">
    <name type="scientific">Lentinula lateritia</name>
    <dbReference type="NCBI Taxonomy" id="40482"/>
    <lineage>
        <taxon>Eukaryota</taxon>
        <taxon>Fungi</taxon>
        <taxon>Dikarya</taxon>
        <taxon>Basidiomycota</taxon>
        <taxon>Agaricomycotina</taxon>
        <taxon>Agaricomycetes</taxon>
        <taxon>Agaricomycetidae</taxon>
        <taxon>Agaricales</taxon>
        <taxon>Marasmiineae</taxon>
        <taxon>Omphalotaceae</taxon>
        <taxon>Lentinula</taxon>
    </lineage>
</organism>
<proteinExistence type="predicted"/>
<feature type="region of interest" description="Disordered" evidence="1">
    <location>
        <begin position="50"/>
        <end position="127"/>
    </location>
</feature>
<feature type="domain" description="Fungal-type protein kinase" evidence="2">
    <location>
        <begin position="541"/>
        <end position="773"/>
    </location>
</feature>
<dbReference type="Pfam" id="PF17667">
    <property type="entry name" value="Pkinase_fungal"/>
    <property type="match status" value="1"/>
</dbReference>
<feature type="compositionally biased region" description="Basic residues" evidence="1">
    <location>
        <begin position="58"/>
        <end position="74"/>
    </location>
</feature>
<gene>
    <name evidence="3" type="ORF">C8J55DRAFT_604129</name>
</gene>
<dbReference type="Proteomes" id="UP001150238">
    <property type="component" value="Unassembled WGS sequence"/>
</dbReference>
<accession>A0A9W9ARD2</accession>
<name>A0A9W9ARD2_9AGAR</name>
<comment type="caution">
    <text evidence="3">The sequence shown here is derived from an EMBL/GenBank/DDBJ whole genome shotgun (WGS) entry which is preliminary data.</text>
</comment>
<feature type="region of interest" description="Disordered" evidence="1">
    <location>
        <begin position="441"/>
        <end position="472"/>
    </location>
</feature>
<protein>
    <recommendedName>
        <fullName evidence="2">Fungal-type protein kinase domain-containing protein</fullName>
    </recommendedName>
</protein>
<feature type="compositionally biased region" description="Polar residues" evidence="1">
    <location>
        <begin position="86"/>
        <end position="117"/>
    </location>
</feature>
<sequence length="901" mass="100830">MPKYMPLNDISHHKHALSRLPLHPSLISDARRDWEGVGLQKAAELTQKRKGVSSGSRYIRRQKKETRRRMRTVTKKIAVDSGACCSPQSSPHPATPAQSSISSPASGTPRWTHSSSFMHDGHTPRTSHQADLKEVMRTELGDHTWQLPLDRVARMLSPKNCNNPLDDKVIDHLGNYACVSDSPGFMKMLKNTVMKLGPRVKDIQWPSGPDERPFYTPLAQFLNACVSVCKEELTDDERYTKGPFHDLEFIVYDKETQDSVDGASPAKPHLVGGKKIMAFADSDDCKVKSAQVYWNPPDKNTSPILLPVEVKDDWIELVRAPCGGLSASLPLDLREENSHEPLLHVFLSLLDCFHAGDAGMAAWCVKLPVDNSDKPDYIVANIKEVLHDGNSCRGRASQVTRISYSVREDVSTSPLLVVATTPLSPVMQLRCSARVANAEVKKGVEEPANSKKSSRNQVDYRTRSETKASNIPDPSTLAITPIGVYGPTRDLEDVKQELMILVKSLNSRRGIISHGLMKATWPKRDLASGRSSVPETWMLNVCGDKFETSQHRYDFPANHSHGIPTSNDIFLPTEMELKKGVAEFHWDLFPLHQKYSTPLPEYRSLRFHVRKLIGTSLVSSPSPLVLFTAILHAMLGWLTICQEALQHRDVSVGNVLRLENPVEMPSFKFKRDIADLVGTLSLSETLPFTVTDQITRLESSLAELNVNTSCSGFIIDRDMAADWKTYFDANHDGTRSGTPEFMSYGLRKSLRSPKTYVRSAVDDLSSFYYVGQWAAVFNPSHRSDMLKDLRSCIARPSTWRESAIFRITSQLSPKLSSDRRDYGLFLQCCQPMLAEWQNSIISLTHQFLQVTEELTAHSDGKTDPDTHRSLFLSFAYHGVADFAQILERNGASLAKYGKLDS</sequence>
<reference evidence="3" key="2">
    <citation type="journal article" date="2023" name="Proc. Natl. Acad. Sci. U.S.A.">
        <title>A global phylogenomic analysis of the shiitake genus Lentinula.</title>
        <authorList>
            <person name="Sierra-Patev S."/>
            <person name="Min B."/>
            <person name="Naranjo-Ortiz M."/>
            <person name="Looney B."/>
            <person name="Konkel Z."/>
            <person name="Slot J.C."/>
            <person name="Sakamoto Y."/>
            <person name="Steenwyk J.L."/>
            <person name="Rokas A."/>
            <person name="Carro J."/>
            <person name="Camarero S."/>
            <person name="Ferreira P."/>
            <person name="Molpeceres G."/>
            <person name="Ruiz-Duenas F.J."/>
            <person name="Serrano A."/>
            <person name="Henrissat B."/>
            <person name="Drula E."/>
            <person name="Hughes K.W."/>
            <person name="Mata J.L."/>
            <person name="Ishikawa N.K."/>
            <person name="Vargas-Isla R."/>
            <person name="Ushijima S."/>
            <person name="Smith C.A."/>
            <person name="Donoghue J."/>
            <person name="Ahrendt S."/>
            <person name="Andreopoulos W."/>
            <person name="He G."/>
            <person name="LaButti K."/>
            <person name="Lipzen A."/>
            <person name="Ng V."/>
            <person name="Riley R."/>
            <person name="Sandor L."/>
            <person name="Barry K."/>
            <person name="Martinez A.T."/>
            <person name="Xiao Y."/>
            <person name="Gibbons J.G."/>
            <person name="Terashima K."/>
            <person name="Grigoriev I.V."/>
            <person name="Hibbett D."/>
        </authorList>
    </citation>
    <scope>NUCLEOTIDE SEQUENCE</scope>
    <source>
        <strain evidence="3">Sp2 HRB7682 ss15</strain>
    </source>
</reference>
<evidence type="ECO:0000256" key="1">
    <source>
        <dbReference type="SAM" id="MobiDB-lite"/>
    </source>
</evidence>
<dbReference type="AlphaFoldDB" id="A0A9W9ARD2"/>